<evidence type="ECO:0000313" key="3">
    <source>
        <dbReference type="EMBL" id="VIP03015.1"/>
    </source>
</evidence>
<dbReference type="Proteomes" id="UP000464378">
    <property type="component" value="Chromosome"/>
</dbReference>
<dbReference type="EMBL" id="LR593887">
    <property type="protein sequence ID" value="VTS03132.1"/>
    <property type="molecule type" value="Genomic_DNA"/>
</dbReference>
<feature type="transmembrane region" description="Helical" evidence="2">
    <location>
        <begin position="84"/>
        <end position="107"/>
    </location>
</feature>
<dbReference type="InParanoid" id="A0A6C2YPR4"/>
<keyword evidence="2" id="KW-0472">Membrane</keyword>
<name>A0A6C2YPR4_9BACT</name>
<gene>
    <name evidence="3" type="ORF">GMBLW1_09450</name>
</gene>
<accession>A0A6C2YPR4</accession>
<evidence type="ECO:0000256" key="2">
    <source>
        <dbReference type="SAM" id="Phobius"/>
    </source>
</evidence>
<evidence type="ECO:0000313" key="4">
    <source>
        <dbReference type="Proteomes" id="UP000464378"/>
    </source>
</evidence>
<evidence type="ECO:0000256" key="1">
    <source>
        <dbReference type="SAM" id="MobiDB-lite"/>
    </source>
</evidence>
<dbReference type="AlphaFoldDB" id="A0A6C2YPR4"/>
<feature type="transmembrane region" description="Helical" evidence="2">
    <location>
        <begin position="47"/>
        <end position="72"/>
    </location>
</feature>
<protein>
    <submittedName>
        <fullName evidence="3">Uncharacterized protein</fullName>
    </submittedName>
</protein>
<feature type="region of interest" description="Disordered" evidence="1">
    <location>
        <begin position="1"/>
        <end position="24"/>
    </location>
</feature>
<keyword evidence="2" id="KW-1133">Transmembrane helix</keyword>
<sequence>MSESAPKSGNEAKPTPRRRPKVDRSELPLKAYLPEKNRPARWAYQSLIYSLIPGLGVLFPIPAMVFGLLGWLRSRGNAEDDGNLHARVAMFASPVILACQAGGWWLVADGLGWFD</sequence>
<proteinExistence type="predicted"/>
<dbReference type="EMBL" id="LR586016">
    <property type="protein sequence ID" value="VIP03015.1"/>
    <property type="molecule type" value="Genomic_DNA"/>
</dbReference>
<dbReference type="KEGG" id="tim:GMBLW1_09450"/>
<keyword evidence="2" id="KW-0812">Transmembrane</keyword>
<keyword evidence="4" id="KW-1185">Reference proteome</keyword>
<organism evidence="3">
    <name type="scientific">Tuwongella immobilis</name>
    <dbReference type="NCBI Taxonomy" id="692036"/>
    <lineage>
        <taxon>Bacteria</taxon>
        <taxon>Pseudomonadati</taxon>
        <taxon>Planctomycetota</taxon>
        <taxon>Planctomycetia</taxon>
        <taxon>Gemmatales</taxon>
        <taxon>Gemmataceae</taxon>
        <taxon>Tuwongella</taxon>
    </lineage>
</organism>
<reference evidence="3" key="1">
    <citation type="submission" date="2019-04" db="EMBL/GenBank/DDBJ databases">
        <authorList>
            <consortium name="Science for Life Laboratories"/>
        </authorList>
    </citation>
    <scope>NUCLEOTIDE SEQUENCE</scope>
    <source>
        <strain evidence="3">MBLW1</strain>
    </source>
</reference>
<dbReference type="RefSeq" id="WP_162658129.1">
    <property type="nucleotide sequence ID" value="NZ_LR593887.1"/>
</dbReference>